<sequence length="1367" mass="149468">MTYDQSVMYILDQVDRVVKLKGEEQMKQIINFSMNNKFAVWLITIIITAAGLYSGLNMKLETIPDIDPPIVTVTTTYPGATPEEVADEISEPLEQQVENLNGVKTVSSSSFQNASSLQLEYSYSKDLDEAEDELQEAVDSFTLPEAAQQPEVSRVNFNAFPVISMSVLNENGSLEDLTTTVNDTIVPELEGLEGVADVQVSGQQVQEVQMNFDEEALQENGLDQETVTNYIQGADVAFPLGLYTFDDTKKSVVMDGNVTNLEDLKNLEIPITPSQNGQGAGQQGSGQSTQESVPTVPLSEVANLEIVAQTDSISRTNGEESISIQIVKSQEANTVDVVNLVKDQASEFEEDINGIEFVYSFDQGEPIEESVSTMLNKALFGGLFAVAVILLFLRNFRTTIISVISIPLSLFIALIVLNQMGITLNIMTLGAMTVAIGRVVDDSIVVVENIYRRMSLTDEKLEGKDLIRSATKEMFMPILSSTIVTIAVFLPLGLVEGVVGQIFLPFALTVVFALLASLVVAVTIVPMLSHSLLNKKQAAKGHKEGPGRMAKGYKKVLNSVLNHKIITSLAAVVILAGSIALIPLVGVSFLPSEEQKMVMPTYSPAPGQTVEDVEGIADNAYQYFADREDVENIQYSVGGENPMNPGASNQAAFFVEYNEDTENFSDEKQQVMDDLKEMTDRGDWSNQDFSSTGSSSDIQVQIFGDSTEEIKPYVEEVTQILNDQEDLSDAESSLSESYEEYTLVANPDELSSLGLTAGQVGQTLSPNRERPEVTTVQQDGEELQVYLEIENDSYESIDELTNEEIQTPLGQTVQVDDIAEVEEGTTEDTISRQGGQVYASVSATSSSDDIGSISADVQEEIDSIDHPSSVDLSIGGVTEDINESFSQLGLAMIAAIAIVYLVLVIFFGGALAPLAILFALPFTIIGAVLGLLVGGETLSISAMIGGLMLIGIVVTNGIVLIDRVIQREKEGFTTREALLDAGTTRLRPILMTALATIGALLPLALGLEGGSIISKGLGLTVIGGLASSTLLTLLIVPVVYELLSKIGRKRRTKVEDKIGKASPSFDRDNVYQDELAATSHKNGESQNHILNKAEHLFIQKGYTAVTMAEAAQQSEMKEQELNGFFTTKFSLLSGLMDHSQKALNQELAEINKDDKLTPSEKIYHQIEARIKRGLWLRKMVHQPADAEAIDMALVKFNDKTFIDHQQLLIASVYDQAEKSYSMDAAVMLNGLTKEYVKQFMVIDSNVDSSHVTSFLMECLDGYMTQLNQSNQDPILTWANMSTTDEDNQNFNLTRLSIKQLREMVPHLNLSEENQHKLLSTLDSVEEEVNTTSPNKKAIKWMLSYLTTINSPVIRGYVDQMLGDTRSK</sequence>
<proteinExistence type="predicted"/>
<dbReference type="GO" id="GO:0005886">
    <property type="term" value="C:plasma membrane"/>
    <property type="evidence" value="ECO:0007669"/>
    <property type="project" value="TreeGrafter"/>
</dbReference>
<dbReference type="Gene3D" id="3.30.2090.10">
    <property type="entry name" value="Multidrug efflux transporter AcrB TolC docking domain, DN and DC subdomains"/>
    <property type="match status" value="2"/>
</dbReference>
<dbReference type="Gene3D" id="3.30.70.1320">
    <property type="entry name" value="Multidrug efflux transporter AcrB pore domain like"/>
    <property type="match status" value="1"/>
</dbReference>
<feature type="transmembrane region" description="Helical" evidence="4">
    <location>
        <begin position="565"/>
        <end position="590"/>
    </location>
</feature>
<dbReference type="Gene3D" id="3.30.70.1440">
    <property type="entry name" value="Multidrug efflux transporter AcrB pore domain"/>
    <property type="match status" value="1"/>
</dbReference>
<accession>A0A1I2JVI1</accession>
<dbReference type="PRINTS" id="PR00702">
    <property type="entry name" value="ACRIFLAVINRP"/>
</dbReference>
<evidence type="ECO:0000256" key="2">
    <source>
        <dbReference type="PROSITE-ProRule" id="PRU00335"/>
    </source>
</evidence>
<feature type="transmembrane region" description="Helical" evidence="4">
    <location>
        <begin position="474"/>
        <end position="494"/>
    </location>
</feature>
<dbReference type="InterPro" id="IPR001036">
    <property type="entry name" value="Acrflvin-R"/>
</dbReference>
<feature type="transmembrane region" description="Helical" evidence="4">
    <location>
        <begin position="506"/>
        <end position="528"/>
    </location>
</feature>
<keyword evidence="4" id="KW-1133">Transmembrane helix</keyword>
<dbReference type="Pfam" id="PF00873">
    <property type="entry name" value="ACR_tran"/>
    <property type="match status" value="1"/>
</dbReference>
<feature type="transmembrane region" description="Helical" evidence="4">
    <location>
        <begin position="1017"/>
        <end position="1043"/>
    </location>
</feature>
<evidence type="ECO:0000256" key="4">
    <source>
        <dbReference type="SAM" id="Phobius"/>
    </source>
</evidence>
<evidence type="ECO:0000259" key="5">
    <source>
        <dbReference type="PROSITE" id="PS50977"/>
    </source>
</evidence>
<dbReference type="GO" id="GO:0042910">
    <property type="term" value="F:xenobiotic transmembrane transporter activity"/>
    <property type="evidence" value="ECO:0007669"/>
    <property type="project" value="TreeGrafter"/>
</dbReference>
<dbReference type="EMBL" id="FOOG01000002">
    <property type="protein sequence ID" value="SFF56801.1"/>
    <property type="molecule type" value="Genomic_DNA"/>
</dbReference>
<evidence type="ECO:0000256" key="1">
    <source>
        <dbReference type="ARBA" id="ARBA00023125"/>
    </source>
</evidence>
<dbReference type="InterPro" id="IPR009057">
    <property type="entry name" value="Homeodomain-like_sf"/>
</dbReference>
<feature type="transmembrane region" description="Helical" evidence="4">
    <location>
        <begin position="940"/>
        <end position="965"/>
    </location>
</feature>
<feature type="transmembrane region" description="Helical" evidence="4">
    <location>
        <begin position="888"/>
        <end position="907"/>
    </location>
</feature>
<dbReference type="SUPFAM" id="SSF82714">
    <property type="entry name" value="Multidrug efflux transporter AcrB TolC docking domain, DN and DC subdomains"/>
    <property type="match status" value="2"/>
</dbReference>
<keyword evidence="4" id="KW-0472">Membrane</keyword>
<dbReference type="PANTHER" id="PTHR32063">
    <property type="match status" value="1"/>
</dbReference>
<feature type="domain" description="HTH tetR-type" evidence="5">
    <location>
        <begin position="1083"/>
        <end position="1143"/>
    </location>
</feature>
<feature type="transmembrane region" description="Helical" evidence="4">
    <location>
        <begin position="914"/>
        <end position="934"/>
    </location>
</feature>
<dbReference type="Gene3D" id="1.10.357.10">
    <property type="entry name" value="Tetracycline Repressor, domain 2"/>
    <property type="match status" value="1"/>
</dbReference>
<evidence type="ECO:0000313" key="6">
    <source>
        <dbReference type="EMBL" id="SFF56801.1"/>
    </source>
</evidence>
<dbReference type="Gene3D" id="3.30.70.1430">
    <property type="entry name" value="Multidrug efflux transporter AcrB pore domain"/>
    <property type="match status" value="2"/>
</dbReference>
<dbReference type="PANTHER" id="PTHR32063:SF0">
    <property type="entry name" value="SWARMING MOTILITY PROTEIN SWRC"/>
    <property type="match status" value="1"/>
</dbReference>
<organism evidence="6 7">
    <name type="scientific">Halobacillus alkaliphilus</name>
    <dbReference type="NCBI Taxonomy" id="396056"/>
    <lineage>
        <taxon>Bacteria</taxon>
        <taxon>Bacillati</taxon>
        <taxon>Bacillota</taxon>
        <taxon>Bacilli</taxon>
        <taxon>Bacillales</taxon>
        <taxon>Bacillaceae</taxon>
        <taxon>Halobacillus</taxon>
    </lineage>
</organism>
<reference evidence="7" key="1">
    <citation type="submission" date="2016-10" db="EMBL/GenBank/DDBJ databases">
        <authorList>
            <person name="Varghese N."/>
            <person name="Submissions S."/>
        </authorList>
    </citation>
    <scope>NUCLEOTIDE SEQUENCE [LARGE SCALE GENOMIC DNA]</scope>
    <source>
        <strain evidence="7">FP5</strain>
    </source>
</reference>
<feature type="transmembrane region" description="Helical" evidence="4">
    <location>
        <begin position="986"/>
        <end position="1005"/>
    </location>
</feature>
<name>A0A1I2JVI1_9BACI</name>
<evidence type="ECO:0000256" key="3">
    <source>
        <dbReference type="SAM" id="MobiDB-lite"/>
    </source>
</evidence>
<dbReference type="InterPro" id="IPR027463">
    <property type="entry name" value="AcrB_DN_DC_subdom"/>
</dbReference>
<dbReference type="GO" id="GO:0003677">
    <property type="term" value="F:DNA binding"/>
    <property type="evidence" value="ECO:0007669"/>
    <property type="project" value="UniProtKB-UniRule"/>
</dbReference>
<feature type="transmembrane region" description="Helical" evidence="4">
    <location>
        <begin position="399"/>
        <end position="417"/>
    </location>
</feature>
<dbReference type="Proteomes" id="UP000198897">
    <property type="component" value="Unassembled WGS sequence"/>
</dbReference>
<keyword evidence="4" id="KW-0812">Transmembrane</keyword>
<dbReference type="SUPFAM" id="SSF82693">
    <property type="entry name" value="Multidrug efflux transporter AcrB pore domain, PN1, PN2, PC1 and PC2 subdomains"/>
    <property type="match status" value="2"/>
</dbReference>
<feature type="transmembrane region" description="Helical" evidence="4">
    <location>
        <begin position="374"/>
        <end position="393"/>
    </location>
</feature>
<dbReference type="Gene3D" id="1.20.1640.10">
    <property type="entry name" value="Multidrug efflux transporter AcrB transmembrane domain"/>
    <property type="match status" value="2"/>
</dbReference>
<evidence type="ECO:0000313" key="7">
    <source>
        <dbReference type="Proteomes" id="UP000198897"/>
    </source>
</evidence>
<dbReference type="PROSITE" id="PS50977">
    <property type="entry name" value="HTH_TETR_2"/>
    <property type="match status" value="1"/>
</dbReference>
<dbReference type="SUPFAM" id="SSF82866">
    <property type="entry name" value="Multidrug efflux transporter AcrB transmembrane domain"/>
    <property type="match status" value="2"/>
</dbReference>
<dbReference type="SUPFAM" id="SSF46689">
    <property type="entry name" value="Homeodomain-like"/>
    <property type="match status" value="1"/>
</dbReference>
<gene>
    <name evidence="6" type="ORF">SAMN05216353_1023</name>
</gene>
<protein>
    <submittedName>
        <fullName evidence="6">Transcriptional regulator, TetR family</fullName>
    </submittedName>
</protein>
<dbReference type="InterPro" id="IPR001647">
    <property type="entry name" value="HTH_TetR"/>
</dbReference>
<keyword evidence="7" id="KW-1185">Reference proteome</keyword>
<feature type="transmembrane region" description="Helical" evidence="4">
    <location>
        <begin position="38"/>
        <end position="56"/>
    </location>
</feature>
<feature type="region of interest" description="Disordered" evidence="3">
    <location>
        <begin position="270"/>
        <end position="294"/>
    </location>
</feature>
<keyword evidence="1 2" id="KW-0238">DNA-binding</keyword>
<feature type="DNA-binding region" description="H-T-H motif" evidence="2">
    <location>
        <begin position="1106"/>
        <end position="1125"/>
    </location>
</feature>